<sequence length="107" mass="12140">MLRSLVRILAGKVKVATPTDQLTSTELTSHELLKLAHALFLKLAAEGLDKAELRGFIKRRYGKPTKFAMTREELEDLLRLLKLYGPAICSRVTGEFDPPTQIQLDFW</sequence>
<evidence type="ECO:0000313" key="2">
    <source>
        <dbReference type="Proteomes" id="UP000500857"/>
    </source>
</evidence>
<dbReference type="Proteomes" id="UP000500857">
    <property type="component" value="Chromosome"/>
</dbReference>
<name>A0A6H1U2H1_9CYAN</name>
<reference evidence="1 2" key="1">
    <citation type="submission" date="2020-04" db="EMBL/GenBank/DDBJ databases">
        <authorList>
            <person name="Basu S."/>
            <person name="Maruthanayagam V."/>
            <person name="Chakraborty S."/>
            <person name="Pramanik A."/>
            <person name="Mukherjee J."/>
            <person name="Brink B."/>
        </authorList>
    </citation>
    <scope>NUCLEOTIDE SEQUENCE [LARGE SCALE GENOMIC DNA]</scope>
    <source>
        <strain evidence="1 2">AP17</strain>
    </source>
</reference>
<dbReference type="AlphaFoldDB" id="A0A6H1U2H1"/>
<dbReference type="RefSeq" id="WP_168571180.1">
    <property type="nucleotide sequence ID" value="NZ_CP051167.1"/>
</dbReference>
<accession>A0A6H1U2H1</accession>
<dbReference type="KEGG" id="oxy:HCG48_22530"/>
<proteinExistence type="predicted"/>
<dbReference type="EMBL" id="CP051167">
    <property type="protein sequence ID" value="QIZ73034.1"/>
    <property type="molecule type" value="Genomic_DNA"/>
</dbReference>
<keyword evidence="2" id="KW-1185">Reference proteome</keyword>
<evidence type="ECO:0000313" key="1">
    <source>
        <dbReference type="EMBL" id="QIZ73034.1"/>
    </source>
</evidence>
<protein>
    <submittedName>
        <fullName evidence="1">Uncharacterized protein</fullName>
    </submittedName>
</protein>
<gene>
    <name evidence="1" type="ORF">HCG48_22530</name>
</gene>
<organism evidence="1 2">
    <name type="scientific">Oxynema aestuarii AP17</name>
    <dbReference type="NCBI Taxonomy" id="2064643"/>
    <lineage>
        <taxon>Bacteria</taxon>
        <taxon>Bacillati</taxon>
        <taxon>Cyanobacteriota</taxon>
        <taxon>Cyanophyceae</taxon>
        <taxon>Oscillatoriophycideae</taxon>
        <taxon>Oscillatoriales</taxon>
        <taxon>Oscillatoriaceae</taxon>
        <taxon>Oxynema</taxon>
        <taxon>Oxynema aestuarii</taxon>
    </lineage>
</organism>